<sequence>MDRTSQFALQGTTLSLASSNGCSFLVTREDRKVPPPFSRLQPVGHVWI</sequence>
<organism evidence="1 2">
    <name type="scientific">Ralstonia solanacearum (strain Po82)</name>
    <dbReference type="NCBI Taxonomy" id="1031711"/>
    <lineage>
        <taxon>Bacteria</taxon>
        <taxon>Pseudomonadati</taxon>
        <taxon>Pseudomonadota</taxon>
        <taxon>Betaproteobacteria</taxon>
        <taxon>Burkholderiales</taxon>
        <taxon>Burkholderiaceae</taxon>
        <taxon>Ralstonia</taxon>
        <taxon>Ralstonia solanacearum species complex</taxon>
    </lineage>
</organism>
<keyword evidence="1" id="KW-0614">Plasmid</keyword>
<dbReference type="EMBL" id="CP002820">
    <property type="protein sequence ID" value="AEG72028.1"/>
    <property type="molecule type" value="Genomic_DNA"/>
</dbReference>
<geneLocation type="plasmid" evidence="2"/>
<protein>
    <submittedName>
        <fullName evidence="1">Uncharacterized protein</fullName>
    </submittedName>
</protein>
<dbReference type="HOGENOM" id="CLU_3157024_0_0_4"/>
<dbReference type="AlphaFoldDB" id="F6GBG2"/>
<proteinExistence type="predicted"/>
<dbReference type="Proteomes" id="UP000007953">
    <property type="component" value="Plasmid megaplasmid"/>
</dbReference>
<evidence type="ECO:0000313" key="1">
    <source>
        <dbReference type="EMBL" id="AEG72028.1"/>
    </source>
</evidence>
<evidence type="ECO:0000313" key="2">
    <source>
        <dbReference type="Proteomes" id="UP000007953"/>
    </source>
</evidence>
<gene>
    <name evidence="1" type="ordered locus">RSPO_m01393</name>
</gene>
<reference evidence="1 2" key="1">
    <citation type="journal article" date="2011" name="J. Bacteriol.">
        <title>Complete genome sequence of the plant pathogen Ralstonia solanacearum strain Po82.</title>
        <authorList>
            <person name="Xu J."/>
            <person name="Zheng H.J."/>
            <person name="Liu L."/>
            <person name="Pan Z.C."/>
            <person name="Prior P."/>
            <person name="Tang B."/>
            <person name="Xu J.S."/>
            <person name="Zhang H."/>
            <person name="Tian Q."/>
            <person name="Zhang L.Q."/>
            <person name="Feng J."/>
        </authorList>
    </citation>
    <scope>NUCLEOTIDE SEQUENCE [LARGE SCALE GENOMIC DNA]</scope>
    <source>
        <strain evidence="2">Po82</strain>
    </source>
</reference>
<accession>F6GBG2</accession>
<dbReference type="KEGG" id="rsn:RSPO_m01393"/>
<name>F6GBG2_RALS8</name>